<protein>
    <submittedName>
        <fullName evidence="1">Uncharacterized protein</fullName>
    </submittedName>
</protein>
<dbReference type="InParanoid" id="A8N535"/>
<dbReference type="EMBL" id="AACS02000003">
    <property type="protein sequence ID" value="EAU91846.2"/>
    <property type="molecule type" value="Genomic_DNA"/>
</dbReference>
<evidence type="ECO:0000313" key="1">
    <source>
        <dbReference type="EMBL" id="EAU91846.2"/>
    </source>
</evidence>
<dbReference type="GeneID" id="6006362"/>
<name>A8N535_COPC7</name>
<dbReference type="AlphaFoldDB" id="A8N535"/>
<evidence type="ECO:0000313" key="2">
    <source>
        <dbReference type="Proteomes" id="UP000001861"/>
    </source>
</evidence>
<accession>A8N535</accession>
<dbReference type="VEuPathDB" id="FungiDB:CC1G_04613"/>
<proteinExistence type="predicted"/>
<comment type="caution">
    <text evidence="1">The sequence shown here is derived from an EMBL/GenBank/DDBJ whole genome shotgun (WGS) entry which is preliminary data.</text>
</comment>
<dbReference type="Proteomes" id="UP000001861">
    <property type="component" value="Unassembled WGS sequence"/>
</dbReference>
<reference evidence="1 2" key="1">
    <citation type="journal article" date="2010" name="Proc. Natl. Acad. Sci. U.S.A.">
        <title>Insights into evolution of multicellular fungi from the assembled chromosomes of the mushroom Coprinopsis cinerea (Coprinus cinereus).</title>
        <authorList>
            <person name="Stajich J.E."/>
            <person name="Wilke S.K."/>
            <person name="Ahren D."/>
            <person name="Au C.H."/>
            <person name="Birren B.W."/>
            <person name="Borodovsky M."/>
            <person name="Burns C."/>
            <person name="Canback B."/>
            <person name="Casselton L.A."/>
            <person name="Cheng C.K."/>
            <person name="Deng J."/>
            <person name="Dietrich F.S."/>
            <person name="Fargo D.C."/>
            <person name="Farman M.L."/>
            <person name="Gathman A.C."/>
            <person name="Goldberg J."/>
            <person name="Guigo R."/>
            <person name="Hoegger P.J."/>
            <person name="Hooker J.B."/>
            <person name="Huggins A."/>
            <person name="James T.Y."/>
            <person name="Kamada T."/>
            <person name="Kilaru S."/>
            <person name="Kodira C."/>
            <person name="Kues U."/>
            <person name="Kupfer D."/>
            <person name="Kwan H.S."/>
            <person name="Lomsadze A."/>
            <person name="Li W."/>
            <person name="Lilly W.W."/>
            <person name="Ma L.J."/>
            <person name="Mackey A.J."/>
            <person name="Manning G."/>
            <person name="Martin F."/>
            <person name="Muraguchi H."/>
            <person name="Natvig D.O."/>
            <person name="Palmerini H."/>
            <person name="Ramesh M.A."/>
            <person name="Rehmeyer C.J."/>
            <person name="Roe B.A."/>
            <person name="Shenoy N."/>
            <person name="Stanke M."/>
            <person name="Ter-Hovhannisyan V."/>
            <person name="Tunlid A."/>
            <person name="Velagapudi R."/>
            <person name="Vision T.J."/>
            <person name="Zeng Q."/>
            <person name="Zolan M.E."/>
            <person name="Pukkila P.J."/>
        </authorList>
    </citation>
    <scope>NUCLEOTIDE SEQUENCE [LARGE SCALE GENOMIC DNA]</scope>
    <source>
        <strain evidence="2">Okayama-7 / 130 / ATCC MYA-4618 / FGSC 9003</strain>
    </source>
</reference>
<keyword evidence="2" id="KW-1185">Reference proteome</keyword>
<sequence>MPANTSPRLPPELLELLIHPYVNDRPMLAQLSLVGRDWYPITRVHLFRTIQIPIRYPPGVLEQRSLELLQLFRVRPSLPQFVREVELLVNVNHESPIMDADQGLKDLSALFAMIGSPKAISLQPSTDYKPSWTSGFDFSKGFVDAFFHLVSTPTVEKVKIWKVMDFPLSRLLSIPTLRHLDLTRVDGYFDSLPDKALPPCNTDSGELVHFTTNDCHYPLPHLVRHVQSPFAALRLDRLRHLTFNVNWLSRNDWIETWDQFTSLFSSTLESLAITHCGHLETTYSRWASFCSSAHISPMAFLDIAVFPNLKKLTFYCSYSYAHYTKARDCPINGMSASLDRFSRMPNQLEEVAIEDKAFLEPDFEMRPSDLAMRWLAAFDKLPPPAGNTLHHRYKWHQALTIHLLPTRAHTPHLPLSIYPSSAHLQYAPPTMPKLDGAYAAFQDKVCEFGGGVGEEG</sequence>
<dbReference type="KEGG" id="cci:CC1G_04613"/>
<dbReference type="RefSeq" id="XP_001829924.2">
    <property type="nucleotide sequence ID" value="XM_001829872.2"/>
</dbReference>
<gene>
    <name evidence="1" type="ORF">CC1G_04613</name>
</gene>
<organism evidence="1 2">
    <name type="scientific">Coprinopsis cinerea (strain Okayama-7 / 130 / ATCC MYA-4618 / FGSC 9003)</name>
    <name type="common">Inky cap fungus</name>
    <name type="synonym">Hormographiella aspergillata</name>
    <dbReference type="NCBI Taxonomy" id="240176"/>
    <lineage>
        <taxon>Eukaryota</taxon>
        <taxon>Fungi</taxon>
        <taxon>Dikarya</taxon>
        <taxon>Basidiomycota</taxon>
        <taxon>Agaricomycotina</taxon>
        <taxon>Agaricomycetes</taxon>
        <taxon>Agaricomycetidae</taxon>
        <taxon>Agaricales</taxon>
        <taxon>Agaricineae</taxon>
        <taxon>Psathyrellaceae</taxon>
        <taxon>Coprinopsis</taxon>
    </lineage>
</organism>
<dbReference type="HOGENOM" id="CLU_599931_0_0_1"/>